<evidence type="ECO:0000313" key="4">
    <source>
        <dbReference type="Proteomes" id="UP001151081"/>
    </source>
</evidence>
<dbReference type="AlphaFoldDB" id="A0A9X3X5B3"/>
<evidence type="ECO:0000256" key="1">
    <source>
        <dbReference type="SAM" id="MobiDB-lite"/>
    </source>
</evidence>
<feature type="compositionally biased region" description="Polar residues" evidence="1">
    <location>
        <begin position="117"/>
        <end position="130"/>
    </location>
</feature>
<keyword evidence="4" id="KW-1185">Reference proteome</keyword>
<feature type="region of interest" description="Disordered" evidence="1">
    <location>
        <begin position="117"/>
        <end position="162"/>
    </location>
</feature>
<dbReference type="EMBL" id="JAGTJJ010000016">
    <property type="protein sequence ID" value="MDC3983852.1"/>
    <property type="molecule type" value="Genomic_DNA"/>
</dbReference>
<evidence type="ECO:0000256" key="2">
    <source>
        <dbReference type="SAM" id="Phobius"/>
    </source>
</evidence>
<organism evidence="3 4">
    <name type="scientific">Polyangium jinanense</name>
    <dbReference type="NCBI Taxonomy" id="2829994"/>
    <lineage>
        <taxon>Bacteria</taxon>
        <taxon>Pseudomonadati</taxon>
        <taxon>Myxococcota</taxon>
        <taxon>Polyangia</taxon>
        <taxon>Polyangiales</taxon>
        <taxon>Polyangiaceae</taxon>
        <taxon>Polyangium</taxon>
    </lineage>
</organism>
<reference evidence="3 4" key="1">
    <citation type="submission" date="2021-04" db="EMBL/GenBank/DDBJ databases">
        <title>Genome analysis of Polyangium sp.</title>
        <authorList>
            <person name="Li Y."/>
            <person name="Wang J."/>
        </authorList>
    </citation>
    <scope>NUCLEOTIDE SEQUENCE [LARGE SCALE GENOMIC DNA]</scope>
    <source>
        <strain evidence="3 4">SDU14</strain>
    </source>
</reference>
<accession>A0A9X3X5B3</accession>
<proteinExistence type="predicted"/>
<keyword evidence="2" id="KW-0472">Membrane</keyword>
<dbReference type="RefSeq" id="WP_272425603.1">
    <property type="nucleotide sequence ID" value="NZ_JAGTJJ010000016.1"/>
</dbReference>
<gene>
    <name evidence="3" type="ORF">KEG57_25305</name>
</gene>
<comment type="caution">
    <text evidence="3">The sequence shown here is derived from an EMBL/GenBank/DDBJ whole genome shotgun (WGS) entry which is preliminary data.</text>
</comment>
<keyword evidence="2" id="KW-1133">Transmembrane helix</keyword>
<keyword evidence="2" id="KW-0812">Transmembrane</keyword>
<sequence length="162" mass="17309">MTVRGTCSSDSASLSKDNPRDKLPLPLPLLLPLLLLLLLPLLLLLLLPERFSFQGFRRAARRMRAGTARVANVVRAGVAVVRTSARAGVDLRVGSRFPPSSLCLFWNLRIAEPCEATTQTNASGRTTSRTPARAHTGALPPALRPLHRPVTSACGGEPGASL</sequence>
<evidence type="ECO:0000313" key="3">
    <source>
        <dbReference type="EMBL" id="MDC3983852.1"/>
    </source>
</evidence>
<feature type="transmembrane region" description="Helical" evidence="2">
    <location>
        <begin position="29"/>
        <end position="48"/>
    </location>
</feature>
<name>A0A9X3X5B3_9BACT</name>
<dbReference type="Proteomes" id="UP001151081">
    <property type="component" value="Unassembled WGS sequence"/>
</dbReference>
<protein>
    <submittedName>
        <fullName evidence="3">Uncharacterized protein</fullName>
    </submittedName>
</protein>